<evidence type="ECO:0000256" key="1">
    <source>
        <dbReference type="ARBA" id="ARBA00007169"/>
    </source>
</evidence>
<dbReference type="InterPro" id="IPR001031">
    <property type="entry name" value="Thioesterase"/>
</dbReference>
<evidence type="ECO:0000313" key="3">
    <source>
        <dbReference type="EMBL" id="MFC4961656.1"/>
    </source>
</evidence>
<reference evidence="4" key="1">
    <citation type="journal article" date="2019" name="Int. J. Syst. Evol. Microbiol.">
        <title>The Global Catalogue of Microorganisms (GCM) 10K type strain sequencing project: providing services to taxonomists for standard genome sequencing and annotation.</title>
        <authorList>
            <consortium name="The Broad Institute Genomics Platform"/>
            <consortium name="The Broad Institute Genome Sequencing Center for Infectious Disease"/>
            <person name="Wu L."/>
            <person name="Ma J."/>
        </authorList>
    </citation>
    <scope>NUCLEOTIDE SEQUENCE [LARGE SCALE GENOMIC DNA]</scope>
    <source>
        <strain evidence="4">CCM 7224</strain>
    </source>
</reference>
<dbReference type="InterPro" id="IPR029058">
    <property type="entry name" value="AB_hydrolase_fold"/>
</dbReference>
<evidence type="ECO:0000259" key="2">
    <source>
        <dbReference type="Pfam" id="PF00975"/>
    </source>
</evidence>
<dbReference type="Proteomes" id="UP001595834">
    <property type="component" value="Unassembled WGS sequence"/>
</dbReference>
<dbReference type="Pfam" id="PF00975">
    <property type="entry name" value="Thioesterase"/>
    <property type="match status" value="1"/>
</dbReference>
<organism evidence="3 4">
    <name type="scientific">Streptomyces mauvecolor</name>
    <dbReference type="NCBI Taxonomy" id="58345"/>
    <lineage>
        <taxon>Bacteria</taxon>
        <taxon>Bacillati</taxon>
        <taxon>Actinomycetota</taxon>
        <taxon>Actinomycetes</taxon>
        <taxon>Kitasatosporales</taxon>
        <taxon>Streptomycetaceae</taxon>
        <taxon>Streptomyces</taxon>
    </lineage>
</organism>
<accession>A0ABV9UYK8</accession>
<dbReference type="EMBL" id="JBHSIZ010000053">
    <property type="protein sequence ID" value="MFC4961656.1"/>
    <property type="molecule type" value="Genomic_DNA"/>
</dbReference>
<evidence type="ECO:0000313" key="4">
    <source>
        <dbReference type="Proteomes" id="UP001595834"/>
    </source>
</evidence>
<gene>
    <name evidence="3" type="ORF">ACFPFX_35780</name>
</gene>
<feature type="domain" description="Thioesterase" evidence="2">
    <location>
        <begin position="23"/>
        <end position="239"/>
    </location>
</feature>
<comment type="similarity">
    <text evidence="1">Belongs to the thioesterase family.</text>
</comment>
<dbReference type="RefSeq" id="WP_344379353.1">
    <property type="nucleotide sequence ID" value="NZ_BAAASQ010000027.1"/>
</dbReference>
<proteinExistence type="inferred from homology"/>
<dbReference type="Gene3D" id="3.40.50.1820">
    <property type="entry name" value="alpha/beta hydrolase"/>
    <property type="match status" value="1"/>
</dbReference>
<dbReference type="PANTHER" id="PTHR11487">
    <property type="entry name" value="THIOESTERASE"/>
    <property type="match status" value="1"/>
</dbReference>
<name>A0ABV9UYK8_9ACTN</name>
<dbReference type="PANTHER" id="PTHR11487:SF0">
    <property type="entry name" value="S-ACYL FATTY ACID SYNTHASE THIOESTERASE, MEDIUM CHAIN"/>
    <property type="match status" value="1"/>
</dbReference>
<dbReference type="SUPFAM" id="SSF53474">
    <property type="entry name" value="alpha/beta-Hydrolases"/>
    <property type="match status" value="1"/>
</dbReference>
<dbReference type="InterPro" id="IPR012223">
    <property type="entry name" value="TEII"/>
</dbReference>
<comment type="caution">
    <text evidence="3">The sequence shown here is derived from an EMBL/GenBank/DDBJ whole genome shotgun (WGS) entry which is preliminary data.</text>
</comment>
<sequence>MTPDRRPVPWFPGTGIGTGAALPLICFPHAGGTPSLFRDWQASLGDGVRVVPVLLPGRGVRLGETPYATMAALVTAVVDALLDRGLTDGGYALFGHSMGALVAYETCCGLRRRGLAEPRHLYVAASRAPQLPAGRRDHLLDERQLWDSLRELGGIDGGSAVADGYWERRLPALRADLAACENYRSAPRDPLRCPVTAFSTEGDPVAPPDAVAAWRDVTSGPFRSRHLPGGHFFLTGPSRGRALHEIRAGLAPTGRPPVLTAQRNGSWT</sequence>
<keyword evidence="4" id="KW-1185">Reference proteome</keyword>
<protein>
    <submittedName>
        <fullName evidence="3">Thioesterase II family protein</fullName>
    </submittedName>
</protein>